<feature type="non-terminal residue" evidence="1">
    <location>
        <position position="1"/>
    </location>
</feature>
<organism evidence="1 2">
    <name type="scientific">Massariosphaeria phaeospora</name>
    <dbReference type="NCBI Taxonomy" id="100035"/>
    <lineage>
        <taxon>Eukaryota</taxon>
        <taxon>Fungi</taxon>
        <taxon>Dikarya</taxon>
        <taxon>Ascomycota</taxon>
        <taxon>Pezizomycotina</taxon>
        <taxon>Dothideomycetes</taxon>
        <taxon>Pleosporomycetidae</taxon>
        <taxon>Pleosporales</taxon>
        <taxon>Pleosporales incertae sedis</taxon>
        <taxon>Massariosphaeria</taxon>
    </lineage>
</organism>
<name>A0A7C8HYG8_9PLEO</name>
<gene>
    <name evidence="1" type="ORF">BDV95DRAFT_587639</name>
</gene>
<accession>A0A7C8HYG8</accession>
<dbReference type="AlphaFoldDB" id="A0A7C8HYG8"/>
<dbReference type="Proteomes" id="UP000481861">
    <property type="component" value="Unassembled WGS sequence"/>
</dbReference>
<evidence type="ECO:0000313" key="2">
    <source>
        <dbReference type="Proteomes" id="UP000481861"/>
    </source>
</evidence>
<proteinExistence type="predicted"/>
<dbReference type="EMBL" id="JAADJZ010000037">
    <property type="protein sequence ID" value="KAF2865049.1"/>
    <property type="molecule type" value="Genomic_DNA"/>
</dbReference>
<evidence type="ECO:0000313" key="1">
    <source>
        <dbReference type="EMBL" id="KAF2865049.1"/>
    </source>
</evidence>
<sequence>MTVRTVAPRAAANSSKVGPFILLVLLCREFLYQNLRHGKLLGVMLPTGPRAFPILLASSLLLYTSLLSRLPMYNQFPHRPFPHRTPGFHPLLYRTQGSRPLSFPPKAPFLILLLRVPLPLFRPPHMLYHPRVTTLVVLPLLLKQNLLLFPGPFA</sequence>
<protein>
    <submittedName>
        <fullName evidence="1">Uncharacterized protein</fullName>
    </submittedName>
</protein>
<reference evidence="1 2" key="1">
    <citation type="submission" date="2020-01" db="EMBL/GenBank/DDBJ databases">
        <authorList>
            <consortium name="DOE Joint Genome Institute"/>
            <person name="Haridas S."/>
            <person name="Albert R."/>
            <person name="Binder M."/>
            <person name="Bloem J."/>
            <person name="Labutti K."/>
            <person name="Salamov A."/>
            <person name="Andreopoulos B."/>
            <person name="Baker S.E."/>
            <person name="Barry K."/>
            <person name="Bills G."/>
            <person name="Bluhm B.H."/>
            <person name="Cannon C."/>
            <person name="Castanera R."/>
            <person name="Culley D.E."/>
            <person name="Daum C."/>
            <person name="Ezra D."/>
            <person name="Gonzalez J.B."/>
            <person name="Henrissat B."/>
            <person name="Kuo A."/>
            <person name="Liang C."/>
            <person name="Lipzen A."/>
            <person name="Lutzoni F."/>
            <person name="Magnuson J."/>
            <person name="Mondo S."/>
            <person name="Nolan M."/>
            <person name="Ohm R."/>
            <person name="Pangilinan J."/>
            <person name="Park H.-J.H."/>
            <person name="Ramirez L."/>
            <person name="Alfaro M."/>
            <person name="Sun H."/>
            <person name="Tritt A."/>
            <person name="Yoshinaga Y."/>
            <person name="Zwiers L.-H.L."/>
            <person name="Turgeon B.G."/>
            <person name="Goodwin S.B."/>
            <person name="Spatafora J.W."/>
            <person name="Crous P.W."/>
            <person name="Grigoriev I.V."/>
        </authorList>
    </citation>
    <scope>NUCLEOTIDE SEQUENCE [LARGE SCALE GENOMIC DNA]</scope>
    <source>
        <strain evidence="1 2">CBS 611.86</strain>
    </source>
</reference>
<keyword evidence="2" id="KW-1185">Reference proteome</keyword>
<comment type="caution">
    <text evidence="1">The sequence shown here is derived from an EMBL/GenBank/DDBJ whole genome shotgun (WGS) entry which is preliminary data.</text>
</comment>